<dbReference type="Gene3D" id="3.40.630.190">
    <property type="entry name" value="LCP protein"/>
    <property type="match status" value="1"/>
</dbReference>
<feature type="domain" description="Cell envelope-related transcriptional attenuator" evidence="2">
    <location>
        <begin position="14"/>
        <end position="117"/>
    </location>
</feature>
<name>A0ABS8YNV9_9BACL</name>
<evidence type="ECO:0000313" key="3">
    <source>
        <dbReference type="EMBL" id="MCE5173503.1"/>
    </source>
</evidence>
<accession>A0ABS8YNV9</accession>
<comment type="similarity">
    <text evidence="1">Belongs to the LytR/CpsA/Psr (LCP) family.</text>
</comment>
<dbReference type="PANTHER" id="PTHR33392:SF10">
    <property type="entry name" value="POLYISOPRENYL-TEICHOIC ACID--PEPTIDOGLYCAN TEICHOIC ACID TRANSFERASE TAGV"/>
    <property type="match status" value="1"/>
</dbReference>
<dbReference type="RefSeq" id="WP_233699435.1">
    <property type="nucleotide sequence ID" value="NZ_JAJNBZ010000055.1"/>
</dbReference>
<reference evidence="3 4" key="1">
    <citation type="submission" date="2021-11" db="EMBL/GenBank/DDBJ databases">
        <title>Draft genome sequence of Paenibacillus profundus YoMME, a new Gram-positive bacteria with exoelectrogenic properties.</title>
        <authorList>
            <person name="Hubenova Y."/>
            <person name="Hubenova E."/>
            <person name="Manasiev Y."/>
            <person name="Peykov S."/>
            <person name="Mitov M."/>
        </authorList>
    </citation>
    <scope>NUCLEOTIDE SEQUENCE [LARGE SCALE GENOMIC DNA]</scope>
    <source>
        <strain evidence="3 4">YoMME</strain>
    </source>
</reference>
<evidence type="ECO:0000313" key="4">
    <source>
        <dbReference type="Proteomes" id="UP001199916"/>
    </source>
</evidence>
<dbReference type="NCBIfam" id="TIGR00350">
    <property type="entry name" value="lytR_cpsA_psr"/>
    <property type="match status" value="1"/>
</dbReference>
<proteinExistence type="inferred from homology"/>
<dbReference type="InterPro" id="IPR050922">
    <property type="entry name" value="LytR/CpsA/Psr_CW_biosynth"/>
</dbReference>
<dbReference type="PANTHER" id="PTHR33392">
    <property type="entry name" value="POLYISOPRENYL-TEICHOIC ACID--PEPTIDOGLYCAN TEICHOIC ACID TRANSFERASE TAGU"/>
    <property type="match status" value="1"/>
</dbReference>
<sequence>MEVPPTTTGGKDGRADTQIVMTLNPNTNEMTMVTIPRDTRVNIENTGDYSGIHKINAAYTYGSITDYGAEKLQVETIENLLNIPIDKFVAIDFDGFRDIIDVIGGVDIDIKEGFWKKTFITMTRKFISALVKIN</sequence>
<gene>
    <name evidence="3" type="ORF">LQV63_30160</name>
</gene>
<dbReference type="Proteomes" id="UP001199916">
    <property type="component" value="Unassembled WGS sequence"/>
</dbReference>
<evidence type="ECO:0000259" key="2">
    <source>
        <dbReference type="Pfam" id="PF03816"/>
    </source>
</evidence>
<organism evidence="3 4">
    <name type="scientific">Paenibacillus profundus</name>
    <dbReference type="NCBI Taxonomy" id="1173085"/>
    <lineage>
        <taxon>Bacteria</taxon>
        <taxon>Bacillati</taxon>
        <taxon>Bacillota</taxon>
        <taxon>Bacilli</taxon>
        <taxon>Bacillales</taxon>
        <taxon>Paenibacillaceae</taxon>
        <taxon>Paenibacillus</taxon>
    </lineage>
</organism>
<keyword evidence="4" id="KW-1185">Reference proteome</keyword>
<dbReference type="InterPro" id="IPR004474">
    <property type="entry name" value="LytR_CpsA_psr"/>
</dbReference>
<dbReference type="EMBL" id="JAJNBZ010000055">
    <property type="protein sequence ID" value="MCE5173503.1"/>
    <property type="molecule type" value="Genomic_DNA"/>
</dbReference>
<comment type="caution">
    <text evidence="3">The sequence shown here is derived from an EMBL/GenBank/DDBJ whole genome shotgun (WGS) entry which is preliminary data.</text>
</comment>
<dbReference type="Pfam" id="PF03816">
    <property type="entry name" value="LytR_cpsA_psr"/>
    <property type="match status" value="1"/>
</dbReference>
<protein>
    <submittedName>
        <fullName evidence="3">LCP family protein</fullName>
    </submittedName>
</protein>
<evidence type="ECO:0000256" key="1">
    <source>
        <dbReference type="ARBA" id="ARBA00006068"/>
    </source>
</evidence>